<evidence type="ECO:0000256" key="1">
    <source>
        <dbReference type="ARBA" id="ARBA00004442"/>
    </source>
</evidence>
<dbReference type="InterPro" id="IPR006665">
    <property type="entry name" value="OmpA-like"/>
</dbReference>
<dbReference type="InterPro" id="IPR050330">
    <property type="entry name" value="Bact_OuterMem_StrucFunc"/>
</dbReference>
<keyword evidence="3" id="KW-0998">Cell outer membrane</keyword>
<dbReference type="InterPro" id="IPR006664">
    <property type="entry name" value="OMP_bac"/>
</dbReference>
<dbReference type="RefSeq" id="WP_344806683.1">
    <property type="nucleotide sequence ID" value="NZ_BAABBO010000010.1"/>
</dbReference>
<dbReference type="PRINTS" id="PR01021">
    <property type="entry name" value="OMPADOMAIN"/>
</dbReference>
<dbReference type="EMBL" id="BAABBO010000010">
    <property type="protein sequence ID" value="GAA3965540.1"/>
    <property type="molecule type" value="Genomic_DNA"/>
</dbReference>
<keyword evidence="2 4" id="KW-0472">Membrane</keyword>
<reference evidence="8" key="1">
    <citation type="journal article" date="2019" name="Int. J. Syst. Evol. Microbiol.">
        <title>The Global Catalogue of Microorganisms (GCM) 10K type strain sequencing project: providing services to taxonomists for standard genome sequencing and annotation.</title>
        <authorList>
            <consortium name="The Broad Institute Genomics Platform"/>
            <consortium name="The Broad Institute Genome Sequencing Center for Infectious Disease"/>
            <person name="Wu L."/>
            <person name="Ma J."/>
        </authorList>
    </citation>
    <scope>NUCLEOTIDE SEQUENCE [LARGE SCALE GENOMIC DNA]</scope>
    <source>
        <strain evidence="8">JCM 17555</strain>
    </source>
</reference>
<dbReference type="Gene3D" id="3.30.1330.60">
    <property type="entry name" value="OmpA-like domain"/>
    <property type="match status" value="1"/>
</dbReference>
<protein>
    <submittedName>
        <fullName evidence="7">OmpA family protein</fullName>
    </submittedName>
</protein>
<dbReference type="Proteomes" id="UP001501337">
    <property type="component" value="Unassembled WGS sequence"/>
</dbReference>
<dbReference type="Pfam" id="PF00691">
    <property type="entry name" value="OmpA"/>
    <property type="match status" value="1"/>
</dbReference>
<feature type="chain" id="PRO_5047161858" evidence="5">
    <location>
        <begin position="31"/>
        <end position="198"/>
    </location>
</feature>
<keyword evidence="5" id="KW-0732">Signal</keyword>
<gene>
    <name evidence="7" type="ORF">GCM10022278_24210</name>
</gene>
<feature type="signal peptide" evidence="5">
    <location>
        <begin position="1"/>
        <end position="30"/>
    </location>
</feature>
<keyword evidence="8" id="KW-1185">Reference proteome</keyword>
<evidence type="ECO:0000256" key="5">
    <source>
        <dbReference type="SAM" id="SignalP"/>
    </source>
</evidence>
<comment type="subcellular location">
    <subcellularLocation>
        <location evidence="1">Cell outer membrane</location>
    </subcellularLocation>
</comment>
<dbReference type="CDD" id="cd07185">
    <property type="entry name" value="OmpA_C-like"/>
    <property type="match status" value="1"/>
</dbReference>
<evidence type="ECO:0000313" key="8">
    <source>
        <dbReference type="Proteomes" id="UP001501337"/>
    </source>
</evidence>
<sequence>MSNHMRTISRHWSGLAGLAMTAALASASWADTADTVHLGTQPISSEEVIRLLAPEKMPVLLTRGLRVHERDAEEKYSGTELPEVPVAKSLSMEVYFEFNSVELTPEAIKQLFPVGGALESDQLANLEFTLEGHTDAIGDEAYNLQLSEQRAASVRRFFLEQFELSFTRIRAEGRGESQLIEGAPPASGVNRRVTIIAQ</sequence>
<dbReference type="InterPro" id="IPR036737">
    <property type="entry name" value="OmpA-like_sf"/>
</dbReference>
<evidence type="ECO:0000313" key="7">
    <source>
        <dbReference type="EMBL" id="GAA3965540.1"/>
    </source>
</evidence>
<feature type="domain" description="OmpA-like" evidence="6">
    <location>
        <begin position="83"/>
        <end position="198"/>
    </location>
</feature>
<dbReference type="PANTHER" id="PTHR30329">
    <property type="entry name" value="STATOR ELEMENT OF FLAGELLAR MOTOR COMPLEX"/>
    <property type="match status" value="1"/>
</dbReference>
<name>A0ABP7PJH5_9GAMM</name>
<organism evidence="7 8">
    <name type="scientific">Allohahella marinimesophila</name>
    <dbReference type="NCBI Taxonomy" id="1054972"/>
    <lineage>
        <taxon>Bacteria</taxon>
        <taxon>Pseudomonadati</taxon>
        <taxon>Pseudomonadota</taxon>
        <taxon>Gammaproteobacteria</taxon>
        <taxon>Oceanospirillales</taxon>
        <taxon>Hahellaceae</taxon>
        <taxon>Allohahella</taxon>
    </lineage>
</organism>
<proteinExistence type="predicted"/>
<evidence type="ECO:0000256" key="4">
    <source>
        <dbReference type="PROSITE-ProRule" id="PRU00473"/>
    </source>
</evidence>
<evidence type="ECO:0000256" key="3">
    <source>
        <dbReference type="ARBA" id="ARBA00023237"/>
    </source>
</evidence>
<evidence type="ECO:0000256" key="2">
    <source>
        <dbReference type="ARBA" id="ARBA00023136"/>
    </source>
</evidence>
<dbReference type="PANTHER" id="PTHR30329:SF21">
    <property type="entry name" value="LIPOPROTEIN YIAD-RELATED"/>
    <property type="match status" value="1"/>
</dbReference>
<evidence type="ECO:0000259" key="6">
    <source>
        <dbReference type="PROSITE" id="PS51123"/>
    </source>
</evidence>
<dbReference type="SUPFAM" id="SSF103088">
    <property type="entry name" value="OmpA-like"/>
    <property type="match status" value="1"/>
</dbReference>
<comment type="caution">
    <text evidence="7">The sequence shown here is derived from an EMBL/GenBank/DDBJ whole genome shotgun (WGS) entry which is preliminary data.</text>
</comment>
<accession>A0ABP7PJH5</accession>
<dbReference type="PROSITE" id="PS51123">
    <property type="entry name" value="OMPA_2"/>
    <property type="match status" value="1"/>
</dbReference>